<name>A0AAU9Y3V1_9CNID</name>
<dbReference type="AlphaFoldDB" id="A0AAU9Y3V1"/>
<comment type="subcellular location">
    <subcellularLocation>
        <location evidence="1">Secreted</location>
    </subcellularLocation>
</comment>
<comment type="caution">
    <text evidence="6">The sequence shown here is derived from an EMBL/GenBank/DDBJ whole genome shotgun (WGS) entry which is preliminary data.</text>
</comment>
<dbReference type="GO" id="GO:0005615">
    <property type="term" value="C:extracellular space"/>
    <property type="evidence" value="ECO:0007669"/>
    <property type="project" value="TreeGrafter"/>
</dbReference>
<evidence type="ECO:0000313" key="7">
    <source>
        <dbReference type="Proteomes" id="UP001159428"/>
    </source>
</evidence>
<gene>
    <name evidence="6" type="ORF">PMEA_00007012</name>
</gene>
<evidence type="ECO:0000256" key="3">
    <source>
        <dbReference type="ARBA" id="ARBA00022525"/>
    </source>
</evidence>
<evidence type="ECO:0000313" key="6">
    <source>
        <dbReference type="EMBL" id="CAH3167198.1"/>
    </source>
</evidence>
<dbReference type="PANTHER" id="PTHR11610">
    <property type="entry name" value="LIPASE"/>
    <property type="match status" value="1"/>
</dbReference>
<dbReference type="InterPro" id="IPR000734">
    <property type="entry name" value="TAG_lipase"/>
</dbReference>
<keyword evidence="7" id="KW-1185">Reference proteome</keyword>
<dbReference type="Proteomes" id="UP001159428">
    <property type="component" value="Unassembled WGS sequence"/>
</dbReference>
<dbReference type="Gene3D" id="3.40.50.1820">
    <property type="entry name" value="alpha/beta hydrolase"/>
    <property type="match status" value="1"/>
</dbReference>
<evidence type="ECO:0000256" key="1">
    <source>
        <dbReference type="ARBA" id="ARBA00004613"/>
    </source>
</evidence>
<feature type="domain" description="Lipase" evidence="5">
    <location>
        <begin position="4"/>
        <end position="180"/>
    </location>
</feature>
<dbReference type="GO" id="GO:0016042">
    <property type="term" value="P:lipid catabolic process"/>
    <property type="evidence" value="ECO:0007669"/>
    <property type="project" value="TreeGrafter"/>
</dbReference>
<sequence>PPRVCHRKYGCFNKHPGVHWGFLRIRAKLPQSPSDVGTKFTMFTRSGSGEVDDDSVSRLRAAKFNIMRRTIFVIHGWTEFKRLGHTDEKNALKNREDCNVILVDWSKGASKDYFQSAGNTQLVGAQVGELIRFLISSAGGSRNLVDKFYVIGFSLGAQAAGYAGTYLKDKAGMTLGRITG</sequence>
<dbReference type="SUPFAM" id="SSF53474">
    <property type="entry name" value="alpha/beta-Hydrolases"/>
    <property type="match status" value="1"/>
</dbReference>
<reference evidence="6 7" key="1">
    <citation type="submission" date="2022-05" db="EMBL/GenBank/DDBJ databases">
        <authorList>
            <consortium name="Genoscope - CEA"/>
            <person name="William W."/>
        </authorList>
    </citation>
    <scope>NUCLEOTIDE SEQUENCE [LARGE SCALE GENOMIC DNA]</scope>
</reference>
<dbReference type="Pfam" id="PF00151">
    <property type="entry name" value="Lipase"/>
    <property type="match status" value="1"/>
</dbReference>
<evidence type="ECO:0000256" key="4">
    <source>
        <dbReference type="RuleBase" id="RU004262"/>
    </source>
</evidence>
<dbReference type="PRINTS" id="PR00821">
    <property type="entry name" value="TAGLIPASE"/>
</dbReference>
<organism evidence="6 7">
    <name type="scientific">Pocillopora meandrina</name>
    <dbReference type="NCBI Taxonomy" id="46732"/>
    <lineage>
        <taxon>Eukaryota</taxon>
        <taxon>Metazoa</taxon>
        <taxon>Cnidaria</taxon>
        <taxon>Anthozoa</taxon>
        <taxon>Hexacorallia</taxon>
        <taxon>Scleractinia</taxon>
        <taxon>Astrocoeniina</taxon>
        <taxon>Pocilloporidae</taxon>
        <taxon>Pocillopora</taxon>
    </lineage>
</organism>
<evidence type="ECO:0000259" key="5">
    <source>
        <dbReference type="Pfam" id="PF00151"/>
    </source>
</evidence>
<feature type="non-terminal residue" evidence="6">
    <location>
        <position position="180"/>
    </location>
</feature>
<dbReference type="InterPro" id="IPR029058">
    <property type="entry name" value="AB_hydrolase_fold"/>
</dbReference>
<dbReference type="EMBL" id="CALNXJ010000151">
    <property type="protein sequence ID" value="CAH3167198.1"/>
    <property type="molecule type" value="Genomic_DNA"/>
</dbReference>
<comment type="similarity">
    <text evidence="2 4">Belongs to the AB hydrolase superfamily. Lipase family.</text>
</comment>
<keyword evidence="3" id="KW-0964">Secreted</keyword>
<dbReference type="GO" id="GO:0016298">
    <property type="term" value="F:lipase activity"/>
    <property type="evidence" value="ECO:0007669"/>
    <property type="project" value="InterPro"/>
</dbReference>
<evidence type="ECO:0000256" key="2">
    <source>
        <dbReference type="ARBA" id="ARBA00010701"/>
    </source>
</evidence>
<feature type="non-terminal residue" evidence="6">
    <location>
        <position position="1"/>
    </location>
</feature>
<accession>A0AAU9Y3V1</accession>
<dbReference type="InterPro" id="IPR013818">
    <property type="entry name" value="Lipase"/>
</dbReference>
<protein>
    <recommendedName>
        <fullName evidence="5">Lipase domain-containing protein</fullName>
    </recommendedName>
</protein>
<proteinExistence type="inferred from homology"/>